<name>A0ABS8TEE2_DATST</name>
<comment type="caution">
    <text evidence="1">The sequence shown here is derived from an EMBL/GenBank/DDBJ whole genome shotgun (WGS) entry which is preliminary data.</text>
</comment>
<gene>
    <name evidence="1" type="ORF">HAX54_008226</name>
</gene>
<feature type="non-terminal residue" evidence="1">
    <location>
        <position position="72"/>
    </location>
</feature>
<sequence>IMEFWSASPTPNRGLPLQRSSYCGDPSAATLEPPDRESFEFLSCELQNISRAYEVLDTAHSHKNSSKRDIKC</sequence>
<keyword evidence="2" id="KW-1185">Reference proteome</keyword>
<reference evidence="1 2" key="1">
    <citation type="journal article" date="2021" name="BMC Genomics">
        <title>Datura genome reveals duplications of psychoactive alkaloid biosynthetic genes and high mutation rate following tissue culture.</title>
        <authorList>
            <person name="Rajewski A."/>
            <person name="Carter-House D."/>
            <person name="Stajich J."/>
            <person name="Litt A."/>
        </authorList>
    </citation>
    <scope>NUCLEOTIDE SEQUENCE [LARGE SCALE GENOMIC DNA]</scope>
    <source>
        <strain evidence="1">AR-01</strain>
    </source>
</reference>
<accession>A0ABS8TEE2</accession>
<dbReference type="Proteomes" id="UP000823775">
    <property type="component" value="Unassembled WGS sequence"/>
</dbReference>
<protein>
    <submittedName>
        <fullName evidence="1">Uncharacterized protein</fullName>
    </submittedName>
</protein>
<proteinExistence type="predicted"/>
<organism evidence="1 2">
    <name type="scientific">Datura stramonium</name>
    <name type="common">Jimsonweed</name>
    <name type="synonym">Common thornapple</name>
    <dbReference type="NCBI Taxonomy" id="4076"/>
    <lineage>
        <taxon>Eukaryota</taxon>
        <taxon>Viridiplantae</taxon>
        <taxon>Streptophyta</taxon>
        <taxon>Embryophyta</taxon>
        <taxon>Tracheophyta</taxon>
        <taxon>Spermatophyta</taxon>
        <taxon>Magnoliopsida</taxon>
        <taxon>eudicotyledons</taxon>
        <taxon>Gunneridae</taxon>
        <taxon>Pentapetalae</taxon>
        <taxon>asterids</taxon>
        <taxon>lamiids</taxon>
        <taxon>Solanales</taxon>
        <taxon>Solanaceae</taxon>
        <taxon>Solanoideae</taxon>
        <taxon>Datureae</taxon>
        <taxon>Datura</taxon>
    </lineage>
</organism>
<dbReference type="EMBL" id="JACEIK010001424">
    <property type="protein sequence ID" value="MCD7469294.1"/>
    <property type="molecule type" value="Genomic_DNA"/>
</dbReference>
<evidence type="ECO:0000313" key="2">
    <source>
        <dbReference type="Proteomes" id="UP000823775"/>
    </source>
</evidence>
<feature type="non-terminal residue" evidence="1">
    <location>
        <position position="1"/>
    </location>
</feature>
<evidence type="ECO:0000313" key="1">
    <source>
        <dbReference type="EMBL" id="MCD7469294.1"/>
    </source>
</evidence>